<dbReference type="RefSeq" id="WP_073117135.1">
    <property type="nucleotide sequence ID" value="NZ_FRCE01000011.1"/>
</dbReference>
<organism evidence="2 3">
    <name type="scientific">Micrococcus luteus</name>
    <name type="common">Micrococcus lysodeikticus</name>
    <dbReference type="NCBI Taxonomy" id="1270"/>
    <lineage>
        <taxon>Bacteria</taxon>
        <taxon>Bacillati</taxon>
        <taxon>Actinomycetota</taxon>
        <taxon>Actinomycetes</taxon>
        <taxon>Micrococcales</taxon>
        <taxon>Micrococcaceae</taxon>
        <taxon>Micrococcus</taxon>
    </lineage>
</organism>
<name>A0ABD7M9B6_MICLU</name>
<dbReference type="Pfam" id="PF04326">
    <property type="entry name" value="SLFN_AlbA_2"/>
    <property type="match status" value="1"/>
</dbReference>
<feature type="domain" description="Schlafen AlbA-2" evidence="1">
    <location>
        <begin position="31"/>
        <end position="153"/>
    </location>
</feature>
<keyword evidence="2" id="KW-0238">DNA-binding</keyword>
<protein>
    <submittedName>
        <fullName evidence="2">DNA-binding domain-containing protein</fullName>
    </submittedName>
</protein>
<dbReference type="InterPro" id="IPR007421">
    <property type="entry name" value="Schlafen_AlbA_2_dom"/>
</dbReference>
<reference evidence="2 3" key="1">
    <citation type="submission" date="2016-11" db="EMBL/GenBank/DDBJ databases">
        <authorList>
            <person name="Varghese N."/>
            <person name="Submissions S."/>
        </authorList>
    </citation>
    <scope>NUCLEOTIDE SEQUENCE [LARGE SCALE GENOMIC DNA]</scope>
    <source>
        <strain evidence="2 3">VTM4R57</strain>
    </source>
</reference>
<dbReference type="InterPro" id="IPR038461">
    <property type="entry name" value="Schlafen_AlbA_2_dom_sf"/>
</dbReference>
<dbReference type="Gene3D" id="3.30.950.30">
    <property type="entry name" value="Schlafen, AAA domain"/>
    <property type="match status" value="1"/>
</dbReference>
<evidence type="ECO:0000313" key="3">
    <source>
        <dbReference type="Proteomes" id="UP000184253"/>
    </source>
</evidence>
<comment type="caution">
    <text evidence="2">The sequence shown here is derived from an EMBL/GenBank/DDBJ whole genome shotgun (WGS) entry which is preliminary data.</text>
</comment>
<gene>
    <name evidence="2" type="ORF">SAMN04487849_1113</name>
</gene>
<proteinExistence type="predicted"/>
<dbReference type="Proteomes" id="UP000184253">
    <property type="component" value="Unassembled WGS sequence"/>
</dbReference>
<sequence length="420" mass="46525">MLTPIHRALGLTPGAFDRALIEQAVTGEVAEGTDLDWKRSAPALKADPDREEFAKDVAAMANSGGGWIVYGIAEKQGEANTADSVTPVTWGTDHEQRFRQAAYALVAPPVAGLEFHPVPWDDGGYVVGMRVPASLDVPHFAVFKKDGFRAPRRDGAHTHYMDARQIEEGFRQRFRGRADQRRTLDEMYVETVLSAPTSAGVCLVVAATPVTEGQVQAPNSSAEARATGFRANAEGIARRRSASMLDGWANGKLHKGLRGWQARSWNQSLYQFAKWIGDDGSVRAYYQLGGWDGRGRGDDQHPYSKPGHCMDNHVECALTDVAASLRRHAEQREVHDGYRLRIGLEWDDRPIVLRTLDWAGFLHDEDDAVPIHQFHPVYAEYDPLAPREEWLPALRQVAEDVVNQGGISELTVLESIEVGR</sequence>
<evidence type="ECO:0000259" key="1">
    <source>
        <dbReference type="Pfam" id="PF04326"/>
    </source>
</evidence>
<evidence type="ECO:0000313" key="2">
    <source>
        <dbReference type="EMBL" id="SHL77777.1"/>
    </source>
</evidence>
<accession>A0ABD7M9B6</accession>
<dbReference type="EMBL" id="FRCE01000011">
    <property type="protein sequence ID" value="SHL77777.1"/>
    <property type="molecule type" value="Genomic_DNA"/>
</dbReference>
<dbReference type="AlphaFoldDB" id="A0ABD7M9B6"/>
<dbReference type="GO" id="GO:0003677">
    <property type="term" value="F:DNA binding"/>
    <property type="evidence" value="ECO:0007669"/>
    <property type="project" value="UniProtKB-KW"/>
</dbReference>